<dbReference type="SUPFAM" id="SSF53474">
    <property type="entry name" value="alpha/beta-Hydrolases"/>
    <property type="match status" value="1"/>
</dbReference>
<evidence type="ECO:0000259" key="1">
    <source>
        <dbReference type="Pfam" id="PF01738"/>
    </source>
</evidence>
<sequence length="267" mass="28201">MTAAEVLGYGCQFRPCCEGPSTVMPHEQITIATADGECPAHLFTPGAGRRGPAIIFYMDAGGIRPAALAMAERLSEAGYVVLLPDLFYRYGPYGPFDPKAVLAGDVRAILGPLMATTGNAKAAEDTRAFLACLDARGDAQGKKLGAVGFCMGGGMAIAAAGTWPDRFAAVASFHGGNLATDASDSPHGYAPRLKAELYVAAAENDGSYPPAMAERFEQALDAAHVRYRAETYPAAHGWMKPDFPVYDEAAAEHGWKEMLAFFGRTLG</sequence>
<keyword evidence="3" id="KW-1185">Reference proteome</keyword>
<dbReference type="InterPro" id="IPR029058">
    <property type="entry name" value="AB_hydrolase_fold"/>
</dbReference>
<dbReference type="PANTHER" id="PTHR46623">
    <property type="entry name" value="CARBOXYMETHYLENEBUTENOLIDASE-RELATED"/>
    <property type="match status" value="1"/>
</dbReference>
<dbReference type="EMBL" id="JBHLUN010000017">
    <property type="protein sequence ID" value="MFC0410690.1"/>
    <property type="molecule type" value="Genomic_DNA"/>
</dbReference>
<gene>
    <name evidence="2" type="ORF">ACFFGY_20775</name>
</gene>
<accession>A0ABV6JZ07</accession>
<keyword evidence="2" id="KW-0378">Hydrolase</keyword>
<feature type="domain" description="Dienelactone hydrolase" evidence="1">
    <location>
        <begin position="40"/>
        <end position="265"/>
    </location>
</feature>
<dbReference type="InterPro" id="IPR051049">
    <property type="entry name" value="Dienelactone_hydrolase-like"/>
</dbReference>
<dbReference type="PANTHER" id="PTHR46623:SF10">
    <property type="entry name" value="CARBOXYMETHYLENEBUTENOLIDASE HOMOLOG"/>
    <property type="match status" value="1"/>
</dbReference>
<dbReference type="RefSeq" id="WP_377046445.1">
    <property type="nucleotide sequence ID" value="NZ_JBHLUN010000017.1"/>
</dbReference>
<dbReference type="Proteomes" id="UP001589865">
    <property type="component" value="Unassembled WGS sequence"/>
</dbReference>
<protein>
    <submittedName>
        <fullName evidence="2">Dienelactone hydrolase family protein</fullName>
        <ecNumber evidence="2">3.1.-.-</ecNumber>
    </submittedName>
</protein>
<dbReference type="EC" id="3.1.-.-" evidence="2"/>
<evidence type="ECO:0000313" key="3">
    <source>
        <dbReference type="Proteomes" id="UP001589865"/>
    </source>
</evidence>
<evidence type="ECO:0000313" key="2">
    <source>
        <dbReference type="EMBL" id="MFC0410690.1"/>
    </source>
</evidence>
<dbReference type="Pfam" id="PF01738">
    <property type="entry name" value="DLH"/>
    <property type="match status" value="1"/>
</dbReference>
<name>A0ABV6JZ07_9PROT</name>
<comment type="caution">
    <text evidence="2">The sequence shown here is derived from an EMBL/GenBank/DDBJ whole genome shotgun (WGS) entry which is preliminary data.</text>
</comment>
<organism evidence="2 3">
    <name type="scientific">Roseomonas elaeocarpi</name>
    <dbReference type="NCBI Taxonomy" id="907779"/>
    <lineage>
        <taxon>Bacteria</taxon>
        <taxon>Pseudomonadati</taxon>
        <taxon>Pseudomonadota</taxon>
        <taxon>Alphaproteobacteria</taxon>
        <taxon>Acetobacterales</taxon>
        <taxon>Roseomonadaceae</taxon>
        <taxon>Roseomonas</taxon>
    </lineage>
</organism>
<reference evidence="2 3" key="1">
    <citation type="submission" date="2024-09" db="EMBL/GenBank/DDBJ databases">
        <authorList>
            <person name="Sun Q."/>
            <person name="Mori K."/>
        </authorList>
    </citation>
    <scope>NUCLEOTIDE SEQUENCE [LARGE SCALE GENOMIC DNA]</scope>
    <source>
        <strain evidence="2 3">TBRC 5777</strain>
    </source>
</reference>
<dbReference type="Gene3D" id="3.40.50.1820">
    <property type="entry name" value="alpha/beta hydrolase"/>
    <property type="match status" value="1"/>
</dbReference>
<dbReference type="GO" id="GO:0016787">
    <property type="term" value="F:hydrolase activity"/>
    <property type="evidence" value="ECO:0007669"/>
    <property type="project" value="UniProtKB-KW"/>
</dbReference>
<proteinExistence type="predicted"/>
<dbReference type="InterPro" id="IPR002925">
    <property type="entry name" value="Dienelactn_hydro"/>
</dbReference>